<organism evidence="1 2">
    <name type="scientific">Paenacidovorax monticola</name>
    <dbReference type="NCBI Taxonomy" id="1926868"/>
    <lineage>
        <taxon>Bacteria</taxon>
        <taxon>Pseudomonadati</taxon>
        <taxon>Pseudomonadota</taxon>
        <taxon>Betaproteobacteria</taxon>
        <taxon>Burkholderiales</taxon>
        <taxon>Comamonadaceae</taxon>
        <taxon>Paenacidovorax</taxon>
    </lineage>
</organism>
<dbReference type="InterPro" id="IPR027417">
    <property type="entry name" value="P-loop_NTPase"/>
</dbReference>
<dbReference type="RefSeq" id="WP_187737097.1">
    <property type="nucleotide sequence ID" value="NZ_CP060790.1"/>
</dbReference>
<reference evidence="1 2" key="1">
    <citation type="submission" date="2020-08" db="EMBL/GenBank/DDBJ databases">
        <title>Genome sequence of Acidovorax monticola KACC 19171T.</title>
        <authorList>
            <person name="Hyun D.-W."/>
            <person name="Bae J.-W."/>
        </authorList>
    </citation>
    <scope>NUCLEOTIDE SEQUENCE [LARGE SCALE GENOMIC DNA]</scope>
    <source>
        <strain evidence="1 2">KACC 19171</strain>
    </source>
</reference>
<sequence>MGTLNFSGWRPIRIYIAKGRVMVDWARLMDTPLLEPFFQHGVQSQLKLPFHLAFRRQTPLEDLLAWHEASAGLSPTLVIFHVTRCGSTLITQALGQSPYHLQLSEPAPVDFLLRHALPSGLLDEAQAVRALRAWAGAWAQRCDSASPTLQSCSIKLDAWNTDKAALVAQAWPEARWVFLAREPLSVLVSQMRERAFFLVPGTLGACLDGLSIHELASMPAALFCARVLGDIYAAMAREFVPERTLLLDHAELPAAIETLVLPHMRWHCSEQDRDRMRERCAMHGKHPYQAYLPDTETKHSMASDHLQSLAEQWIAPHYRKLQNLRHAQRAAAPNSLEEALP</sequence>
<evidence type="ECO:0000313" key="1">
    <source>
        <dbReference type="EMBL" id="QNP60116.1"/>
    </source>
</evidence>
<name>A0A7H0HHV0_9BURK</name>
<dbReference type="EMBL" id="CP060790">
    <property type="protein sequence ID" value="QNP60116.1"/>
    <property type="molecule type" value="Genomic_DNA"/>
</dbReference>
<dbReference type="SUPFAM" id="SSF52540">
    <property type="entry name" value="P-loop containing nucleoside triphosphate hydrolases"/>
    <property type="match status" value="1"/>
</dbReference>
<dbReference type="AlphaFoldDB" id="A0A7H0HHV0"/>
<dbReference type="KEGG" id="amon:H9L24_04140"/>
<accession>A0A7H0HHV0</accession>
<protein>
    <submittedName>
        <fullName evidence="1">Sulfotransferase family protein</fullName>
    </submittedName>
</protein>
<dbReference type="Gene3D" id="3.40.50.300">
    <property type="entry name" value="P-loop containing nucleotide triphosphate hydrolases"/>
    <property type="match status" value="1"/>
</dbReference>
<proteinExistence type="predicted"/>
<gene>
    <name evidence="1" type="ORF">H9L24_04140</name>
</gene>
<dbReference type="Proteomes" id="UP000516057">
    <property type="component" value="Chromosome"/>
</dbReference>
<evidence type="ECO:0000313" key="2">
    <source>
        <dbReference type="Proteomes" id="UP000516057"/>
    </source>
</evidence>
<dbReference type="GO" id="GO:0016740">
    <property type="term" value="F:transferase activity"/>
    <property type="evidence" value="ECO:0007669"/>
    <property type="project" value="UniProtKB-KW"/>
</dbReference>
<keyword evidence="1" id="KW-0808">Transferase</keyword>
<keyword evidence="2" id="KW-1185">Reference proteome</keyword>